<dbReference type="Proteomes" id="UP001251528">
    <property type="component" value="Unassembled WGS sequence"/>
</dbReference>
<evidence type="ECO:0000256" key="1">
    <source>
        <dbReference type="SAM" id="MobiDB-lite"/>
    </source>
</evidence>
<dbReference type="EMBL" id="JASWJB010000404">
    <property type="protein sequence ID" value="KAK2590723.1"/>
    <property type="molecule type" value="Genomic_DNA"/>
</dbReference>
<feature type="compositionally biased region" description="Basic and acidic residues" evidence="1">
    <location>
        <begin position="18"/>
        <end position="30"/>
    </location>
</feature>
<keyword evidence="3" id="KW-1185">Reference proteome</keyword>
<name>A0AAJ0CCU2_9HYPO</name>
<accession>A0AAJ0CCU2</accession>
<dbReference type="AlphaFoldDB" id="A0AAJ0CCU2"/>
<evidence type="ECO:0000313" key="2">
    <source>
        <dbReference type="EMBL" id="KAK2590723.1"/>
    </source>
</evidence>
<gene>
    <name evidence="2" type="ORF">QQS21_011594</name>
</gene>
<protein>
    <submittedName>
        <fullName evidence="2">Uncharacterized protein</fullName>
    </submittedName>
</protein>
<feature type="region of interest" description="Disordered" evidence="1">
    <location>
        <begin position="1"/>
        <end position="30"/>
    </location>
</feature>
<reference evidence="2" key="1">
    <citation type="submission" date="2023-06" db="EMBL/GenBank/DDBJ databases">
        <title>Conoideocrella luteorostrata (Hypocreales: Clavicipitaceae), a potential biocontrol fungus for elongate hemlock scale in United States Christmas tree production areas.</title>
        <authorList>
            <person name="Barrett H."/>
            <person name="Lovett B."/>
            <person name="Macias A.M."/>
            <person name="Stajich J.E."/>
            <person name="Kasson M.T."/>
        </authorList>
    </citation>
    <scope>NUCLEOTIDE SEQUENCE</scope>
    <source>
        <strain evidence="2">ARSEF 14590</strain>
    </source>
</reference>
<evidence type="ECO:0000313" key="3">
    <source>
        <dbReference type="Proteomes" id="UP001251528"/>
    </source>
</evidence>
<organism evidence="2 3">
    <name type="scientific">Conoideocrella luteorostrata</name>
    <dbReference type="NCBI Taxonomy" id="1105319"/>
    <lineage>
        <taxon>Eukaryota</taxon>
        <taxon>Fungi</taxon>
        <taxon>Dikarya</taxon>
        <taxon>Ascomycota</taxon>
        <taxon>Pezizomycotina</taxon>
        <taxon>Sordariomycetes</taxon>
        <taxon>Hypocreomycetidae</taxon>
        <taxon>Hypocreales</taxon>
        <taxon>Clavicipitaceae</taxon>
        <taxon>Conoideocrella</taxon>
    </lineage>
</organism>
<proteinExistence type="predicted"/>
<comment type="caution">
    <text evidence="2">The sequence shown here is derived from an EMBL/GenBank/DDBJ whole genome shotgun (WGS) entry which is preliminary data.</text>
</comment>
<sequence>MPENSIASAATAHGCAPDCHHPPPASKEEQARLRRERLDLMLTAEEPKVIVLQASQPSEASVPHQANHQAK</sequence>